<evidence type="ECO:0008006" key="4">
    <source>
        <dbReference type="Google" id="ProtNLM"/>
    </source>
</evidence>
<feature type="chain" id="PRO_5004067637" description="Malate dehydrogenase" evidence="1">
    <location>
        <begin position="21"/>
        <end position="228"/>
    </location>
</feature>
<name>M5G8U6_DACPD</name>
<evidence type="ECO:0000256" key="1">
    <source>
        <dbReference type="SAM" id="SignalP"/>
    </source>
</evidence>
<reference evidence="2 3" key="1">
    <citation type="journal article" date="2012" name="Science">
        <title>The Paleozoic origin of enzymatic lignin decomposition reconstructed from 31 fungal genomes.</title>
        <authorList>
            <person name="Floudas D."/>
            <person name="Binder M."/>
            <person name="Riley R."/>
            <person name="Barry K."/>
            <person name="Blanchette R.A."/>
            <person name="Henrissat B."/>
            <person name="Martinez A.T."/>
            <person name="Otillar R."/>
            <person name="Spatafora J.W."/>
            <person name="Yadav J.S."/>
            <person name="Aerts A."/>
            <person name="Benoit I."/>
            <person name="Boyd A."/>
            <person name="Carlson A."/>
            <person name="Copeland A."/>
            <person name="Coutinho P.M."/>
            <person name="de Vries R.P."/>
            <person name="Ferreira P."/>
            <person name="Findley K."/>
            <person name="Foster B."/>
            <person name="Gaskell J."/>
            <person name="Glotzer D."/>
            <person name="Gorecki P."/>
            <person name="Heitman J."/>
            <person name="Hesse C."/>
            <person name="Hori C."/>
            <person name="Igarashi K."/>
            <person name="Jurgens J.A."/>
            <person name="Kallen N."/>
            <person name="Kersten P."/>
            <person name="Kohler A."/>
            <person name="Kuees U."/>
            <person name="Kumar T.K.A."/>
            <person name="Kuo A."/>
            <person name="LaButti K."/>
            <person name="Larrondo L.F."/>
            <person name="Lindquist E."/>
            <person name="Ling A."/>
            <person name="Lombard V."/>
            <person name="Lucas S."/>
            <person name="Lundell T."/>
            <person name="Martin R."/>
            <person name="McLaughlin D.J."/>
            <person name="Morgenstern I."/>
            <person name="Morin E."/>
            <person name="Murat C."/>
            <person name="Nagy L.G."/>
            <person name="Nolan M."/>
            <person name="Ohm R.A."/>
            <person name="Patyshakuliyeva A."/>
            <person name="Rokas A."/>
            <person name="Ruiz-Duenas F.J."/>
            <person name="Sabat G."/>
            <person name="Salamov A."/>
            <person name="Samejima M."/>
            <person name="Schmutz J."/>
            <person name="Slot J.C."/>
            <person name="St John F."/>
            <person name="Stenlid J."/>
            <person name="Sun H."/>
            <person name="Sun S."/>
            <person name="Syed K."/>
            <person name="Tsang A."/>
            <person name="Wiebenga A."/>
            <person name="Young D."/>
            <person name="Pisabarro A."/>
            <person name="Eastwood D.C."/>
            <person name="Martin F."/>
            <person name="Cullen D."/>
            <person name="Grigoriev I.V."/>
            <person name="Hibbett D.S."/>
        </authorList>
    </citation>
    <scope>NUCLEOTIDE SEQUENCE [LARGE SCALE GENOMIC DNA]</scope>
    <source>
        <strain evidence="2 3">DJM-731 SS1</strain>
    </source>
</reference>
<dbReference type="Proteomes" id="UP000030653">
    <property type="component" value="Unassembled WGS sequence"/>
</dbReference>
<proteinExistence type="predicted"/>
<dbReference type="GeneID" id="63692594"/>
<feature type="signal peptide" evidence="1">
    <location>
        <begin position="1"/>
        <end position="20"/>
    </location>
</feature>
<protein>
    <recommendedName>
        <fullName evidence="4">Malate dehydrogenase</fullName>
    </recommendedName>
</protein>
<gene>
    <name evidence="2" type="ORF">DACRYDRAFT_98501</name>
</gene>
<dbReference type="RefSeq" id="XP_040631499.1">
    <property type="nucleotide sequence ID" value="XM_040777532.1"/>
</dbReference>
<dbReference type="PANTHER" id="PTHR35567">
    <property type="entry name" value="MALATE DEHYDROGENASE (AFU_ORTHOLOGUE AFUA_2G13800)"/>
    <property type="match status" value="1"/>
</dbReference>
<dbReference type="Pfam" id="PF11937">
    <property type="entry name" value="DUF3455"/>
    <property type="match status" value="1"/>
</dbReference>
<accession>M5G8U6</accession>
<dbReference type="AlphaFoldDB" id="M5G8U6"/>
<dbReference type="OrthoDB" id="1859733at2759"/>
<sequence length="228" mass="23759">MHCIFKLAAFALAGLSAVSAFSGHGTQPHCNISSIVLANSLVTDSNGLQNLTVLVPPSNASLIQVTIGFGTQNYSCQSGKYVNVGALAQVFDISCIENLSVISSLLSSGINELELALPSVGPFAAKLATMGGFKLADHYFDTSSGSLAPVFNFAVSKGGFAIGKKLQDLPAPVNPQTNVDWLQLQAVAGDAAKFLVREQTAGGQPPATCATEGKNLEVPYAAKYWFFG</sequence>
<evidence type="ECO:0000313" key="2">
    <source>
        <dbReference type="EMBL" id="EJU04605.1"/>
    </source>
</evidence>
<keyword evidence="3" id="KW-1185">Reference proteome</keyword>
<evidence type="ECO:0000313" key="3">
    <source>
        <dbReference type="Proteomes" id="UP000030653"/>
    </source>
</evidence>
<dbReference type="HOGENOM" id="CLU_067863_3_1_1"/>
<keyword evidence="1" id="KW-0732">Signal</keyword>
<dbReference type="InterPro" id="IPR021851">
    <property type="entry name" value="DUF3455"/>
</dbReference>
<dbReference type="PANTHER" id="PTHR35567:SF1">
    <property type="entry name" value="CONSERVED FUNGAL PROTEIN (AFU_ORTHOLOGUE AFUA_1G14230)"/>
    <property type="match status" value="1"/>
</dbReference>
<dbReference type="OMA" id="PHDISHE"/>
<organism evidence="2 3">
    <name type="scientific">Dacryopinax primogenitus (strain DJM 731)</name>
    <name type="common">Brown rot fungus</name>
    <dbReference type="NCBI Taxonomy" id="1858805"/>
    <lineage>
        <taxon>Eukaryota</taxon>
        <taxon>Fungi</taxon>
        <taxon>Dikarya</taxon>
        <taxon>Basidiomycota</taxon>
        <taxon>Agaricomycotina</taxon>
        <taxon>Dacrymycetes</taxon>
        <taxon>Dacrymycetales</taxon>
        <taxon>Dacrymycetaceae</taxon>
        <taxon>Dacryopinax</taxon>
    </lineage>
</organism>
<dbReference type="EMBL" id="JH795857">
    <property type="protein sequence ID" value="EJU04605.1"/>
    <property type="molecule type" value="Genomic_DNA"/>
</dbReference>